<evidence type="ECO:0000256" key="1">
    <source>
        <dbReference type="SAM" id="MobiDB-lite"/>
    </source>
</evidence>
<organism evidence="2 3">
    <name type="scientific">Streptomyces cinnamoneus</name>
    <name type="common">Streptoverticillium cinnamoneum</name>
    <dbReference type="NCBI Taxonomy" id="53446"/>
    <lineage>
        <taxon>Bacteria</taxon>
        <taxon>Bacillati</taxon>
        <taxon>Actinomycetota</taxon>
        <taxon>Actinomycetes</taxon>
        <taxon>Kitasatosporales</taxon>
        <taxon>Streptomycetaceae</taxon>
        <taxon>Streptomyces</taxon>
        <taxon>Streptomyces cinnamoneus group</taxon>
    </lineage>
</organism>
<evidence type="ECO:0000313" key="2">
    <source>
        <dbReference type="EMBL" id="GHC58278.1"/>
    </source>
</evidence>
<reference evidence="2" key="2">
    <citation type="submission" date="2020-09" db="EMBL/GenBank/DDBJ databases">
        <authorList>
            <person name="Sun Q."/>
            <person name="Ohkuma M."/>
        </authorList>
    </citation>
    <scope>NUCLEOTIDE SEQUENCE</scope>
    <source>
        <strain evidence="2">JCM 4633</strain>
    </source>
</reference>
<evidence type="ECO:0008006" key="4">
    <source>
        <dbReference type="Google" id="ProtNLM"/>
    </source>
</evidence>
<name>A0A918WN06_STRCJ</name>
<gene>
    <name evidence="2" type="ORF">GCM10010507_38880</name>
</gene>
<dbReference type="Proteomes" id="UP000646244">
    <property type="component" value="Unassembled WGS sequence"/>
</dbReference>
<dbReference type="EMBL" id="BMVB01000012">
    <property type="protein sequence ID" value="GHC58278.1"/>
    <property type="molecule type" value="Genomic_DNA"/>
</dbReference>
<feature type="region of interest" description="Disordered" evidence="1">
    <location>
        <begin position="295"/>
        <end position="316"/>
    </location>
</feature>
<dbReference type="RefSeq" id="WP_190111097.1">
    <property type="nucleotide sequence ID" value="NZ_BMVB01000012.1"/>
</dbReference>
<proteinExistence type="predicted"/>
<protein>
    <recommendedName>
        <fullName evidence="4">LigA protein</fullName>
    </recommendedName>
</protein>
<evidence type="ECO:0000313" key="3">
    <source>
        <dbReference type="Proteomes" id="UP000646244"/>
    </source>
</evidence>
<dbReference type="AlphaFoldDB" id="A0A918WN06"/>
<sequence length="740" mass="77588">MGLEFGHRLGLPQALTAVPLSPLVGGYEDLVARQHALGLRHMGEALVDPGGRLRVLDGVYVSRAPRGWRRIDGAALRRSAADGPPAGELLLMLADLHDHDPTALRRVLLYQLIELLQSRPPDGRDAMALSLGVDPGEVAALVHAAGAQRRPDAAQRAAAEGLQDAWERRRLRHAARLASRLPPGGGPDPFLAERLRQIAALVGETDASLAAAHRLERQGDGEGAAGRYLQAARLAADSKRALRGLVRTHRPGGGAPGPLAVELLAAGPAQLTWADDGDITTWRVIRLDRSTDGRAPSVTEVRGRASGGSAQDPHPPLGAQVRYAVLPLRDGVVDGPPLVSAPLLVAPEVLGLRLADGRERVTAVWTTPAQAVAVRAVMTGPDGTEREIAAVDGGFTVHGLRTGPYRVRVSCRYRGTDGREVGSPGVEDTITVPTWPSPVLGLAATAGEGGVRFSWTGGEDAEVRLVEWPGGAPATGTELSLSSEDVPEPLPWPRAVPGVLVPPPGAVVRVTAVAVRGERAVAGPGVRIEVPHPVTALTAERIDGGLARVTFDWPADAGQVAVSVEQEGRRAEHRVARSVFLREGLHLPVGPSPARLTAQAVPRTTDATVVPPPAAAAQLPADVTIAYRVVPGSRRSLRRRPATVRISLSSPAGEPAGGLPEFVLVARPGTGSLPVRPRDPADGTTVLRLSGEELHRAGRVEREIATGACRPPYALRGFLLGGAAASVRLEEPSPATLVVR</sequence>
<reference evidence="2" key="1">
    <citation type="journal article" date="2014" name="Int. J. Syst. Evol. Microbiol.">
        <title>Complete genome sequence of Corynebacterium casei LMG S-19264T (=DSM 44701T), isolated from a smear-ripened cheese.</title>
        <authorList>
            <consortium name="US DOE Joint Genome Institute (JGI-PGF)"/>
            <person name="Walter F."/>
            <person name="Albersmeier A."/>
            <person name="Kalinowski J."/>
            <person name="Ruckert C."/>
        </authorList>
    </citation>
    <scope>NUCLEOTIDE SEQUENCE</scope>
    <source>
        <strain evidence="2">JCM 4633</strain>
    </source>
</reference>
<comment type="caution">
    <text evidence="2">The sequence shown here is derived from an EMBL/GenBank/DDBJ whole genome shotgun (WGS) entry which is preliminary data.</text>
</comment>
<accession>A0A918WN06</accession>